<reference evidence="2" key="1">
    <citation type="journal article" date="2019" name="Int. J. Syst. Evol. Microbiol.">
        <title>The Global Catalogue of Microorganisms (GCM) 10K type strain sequencing project: providing services to taxonomists for standard genome sequencing and annotation.</title>
        <authorList>
            <consortium name="The Broad Institute Genomics Platform"/>
            <consortium name="The Broad Institute Genome Sequencing Center for Infectious Disease"/>
            <person name="Wu L."/>
            <person name="Ma J."/>
        </authorList>
    </citation>
    <scope>NUCLEOTIDE SEQUENCE [LARGE SCALE GENOMIC DNA]</scope>
    <source>
        <strain evidence="2">CCUG 2113</strain>
    </source>
</reference>
<dbReference type="RefSeq" id="WP_162239751.1">
    <property type="nucleotide sequence ID" value="NZ_JAMXAX010000004.1"/>
</dbReference>
<gene>
    <name evidence="1" type="ORF">ACFOW3_20025</name>
</gene>
<proteinExistence type="predicted"/>
<evidence type="ECO:0000313" key="2">
    <source>
        <dbReference type="Proteomes" id="UP001595693"/>
    </source>
</evidence>
<dbReference type="Proteomes" id="UP001595693">
    <property type="component" value="Unassembled WGS sequence"/>
</dbReference>
<comment type="caution">
    <text evidence="1">The sequence shown here is derived from an EMBL/GenBank/DDBJ whole genome shotgun (WGS) entry which is preliminary data.</text>
</comment>
<accession>A0ABV8DF61</accession>
<dbReference type="EMBL" id="JBHSAJ010000060">
    <property type="protein sequence ID" value="MFC3936917.1"/>
    <property type="molecule type" value="Genomic_DNA"/>
</dbReference>
<keyword evidence="2" id="KW-1185">Reference proteome</keyword>
<organism evidence="1 2">
    <name type="scientific">Acidovorax facilis</name>
    <dbReference type="NCBI Taxonomy" id="12917"/>
    <lineage>
        <taxon>Bacteria</taxon>
        <taxon>Pseudomonadati</taxon>
        <taxon>Pseudomonadota</taxon>
        <taxon>Betaproteobacteria</taxon>
        <taxon>Burkholderiales</taxon>
        <taxon>Comamonadaceae</taxon>
        <taxon>Acidovorax</taxon>
    </lineage>
</organism>
<protein>
    <submittedName>
        <fullName evidence="1">Uncharacterized protein</fullName>
    </submittedName>
</protein>
<name>A0ABV8DF61_9BURK</name>
<evidence type="ECO:0000313" key="1">
    <source>
        <dbReference type="EMBL" id="MFC3936917.1"/>
    </source>
</evidence>
<sequence>MHDTSPYPADNPPNIEPCVKRDKPQFIFTADWIRRMGRLIAFVALGA</sequence>